<keyword evidence="3 14" id="KW-0813">Transport</keyword>
<evidence type="ECO:0000256" key="5">
    <source>
        <dbReference type="ARBA" id="ARBA00022496"/>
    </source>
</evidence>
<feature type="domain" description="TonB-dependent receptor-like beta-barrel" evidence="17">
    <location>
        <begin position="323"/>
        <end position="753"/>
    </location>
</feature>
<evidence type="ECO:0000256" key="9">
    <source>
        <dbReference type="ARBA" id="ARBA00023065"/>
    </source>
</evidence>
<dbReference type="Gene3D" id="2.170.130.10">
    <property type="entry name" value="TonB-dependent receptor, plug domain"/>
    <property type="match status" value="1"/>
</dbReference>
<name>A0A173MN82_9BACT</name>
<evidence type="ECO:0000256" key="6">
    <source>
        <dbReference type="ARBA" id="ARBA00022692"/>
    </source>
</evidence>
<evidence type="ECO:0000256" key="4">
    <source>
        <dbReference type="ARBA" id="ARBA00022452"/>
    </source>
</evidence>
<evidence type="ECO:0000256" key="2">
    <source>
        <dbReference type="ARBA" id="ARBA00009810"/>
    </source>
</evidence>
<dbReference type="RefSeq" id="WP_076375114.1">
    <property type="nucleotide sequence ID" value="NZ_AP017422.1"/>
</dbReference>
<dbReference type="InterPro" id="IPR008969">
    <property type="entry name" value="CarboxyPept-like_regulatory"/>
</dbReference>
<dbReference type="EMBL" id="FTOR01000001">
    <property type="protein sequence ID" value="SIS64167.1"/>
    <property type="molecule type" value="Genomic_DNA"/>
</dbReference>
<dbReference type="PROSITE" id="PS52016">
    <property type="entry name" value="TONB_DEPENDENT_REC_3"/>
    <property type="match status" value="1"/>
</dbReference>
<evidence type="ECO:0000256" key="10">
    <source>
        <dbReference type="ARBA" id="ARBA00023077"/>
    </source>
</evidence>
<dbReference type="InterPro" id="IPR012910">
    <property type="entry name" value="Plug_dom"/>
</dbReference>
<dbReference type="KEGG" id="fln:FLA_4976"/>
<dbReference type="Proteomes" id="UP000186917">
    <property type="component" value="Unassembled WGS sequence"/>
</dbReference>
<evidence type="ECO:0000313" key="20">
    <source>
        <dbReference type="Proteomes" id="UP000186917"/>
    </source>
</evidence>
<evidence type="ECO:0000256" key="13">
    <source>
        <dbReference type="ARBA" id="ARBA00023237"/>
    </source>
</evidence>
<keyword evidence="9" id="KW-0406">Ion transport</keyword>
<evidence type="ECO:0000256" key="8">
    <source>
        <dbReference type="ARBA" id="ARBA00023004"/>
    </source>
</evidence>
<dbReference type="Gene3D" id="2.60.40.1120">
    <property type="entry name" value="Carboxypeptidase-like, regulatory domain"/>
    <property type="match status" value="1"/>
</dbReference>
<keyword evidence="8" id="KW-0408">Iron</keyword>
<keyword evidence="11 14" id="KW-0472">Membrane</keyword>
<dbReference type="InterPro" id="IPR039426">
    <property type="entry name" value="TonB-dep_rcpt-like"/>
</dbReference>
<dbReference type="Pfam" id="PF00593">
    <property type="entry name" value="TonB_dep_Rec_b-barrel"/>
    <property type="match status" value="1"/>
</dbReference>
<dbReference type="CDD" id="cd01347">
    <property type="entry name" value="ligand_gated_channel"/>
    <property type="match status" value="1"/>
</dbReference>
<accession>A0A173MN82</accession>
<evidence type="ECO:0000313" key="19">
    <source>
        <dbReference type="EMBL" id="SIS64167.1"/>
    </source>
</evidence>
<feature type="domain" description="TonB-dependent receptor plug" evidence="18">
    <location>
        <begin position="136"/>
        <end position="225"/>
    </location>
</feature>
<dbReference type="GO" id="GO:0038023">
    <property type="term" value="F:signaling receptor activity"/>
    <property type="evidence" value="ECO:0007669"/>
    <property type="project" value="InterPro"/>
</dbReference>
<evidence type="ECO:0000259" key="17">
    <source>
        <dbReference type="Pfam" id="PF00593"/>
    </source>
</evidence>
<dbReference type="PANTHER" id="PTHR32552:SF68">
    <property type="entry name" value="FERRICHROME OUTER MEMBRANE TRANSPORTER_PHAGE RECEPTOR"/>
    <property type="match status" value="1"/>
</dbReference>
<dbReference type="InterPro" id="IPR000531">
    <property type="entry name" value="Beta-barrel_TonB"/>
</dbReference>
<evidence type="ECO:0000259" key="18">
    <source>
        <dbReference type="Pfam" id="PF07715"/>
    </source>
</evidence>
<dbReference type="InterPro" id="IPR036942">
    <property type="entry name" value="Beta-barrel_TonB_sf"/>
</dbReference>
<dbReference type="Pfam" id="PF07715">
    <property type="entry name" value="Plug"/>
    <property type="match status" value="1"/>
</dbReference>
<keyword evidence="12" id="KW-0675">Receptor</keyword>
<dbReference type="InterPro" id="IPR037066">
    <property type="entry name" value="Plug_dom_sf"/>
</dbReference>
<dbReference type="SUPFAM" id="SSF56935">
    <property type="entry name" value="Porins"/>
    <property type="match status" value="1"/>
</dbReference>
<proteinExistence type="inferred from homology"/>
<keyword evidence="6 14" id="KW-0812">Transmembrane</keyword>
<dbReference type="OrthoDB" id="9775095at2"/>
<keyword evidence="5" id="KW-0410">Iron transport</keyword>
<dbReference type="GO" id="GO:0015344">
    <property type="term" value="F:siderophore uptake transmembrane transporter activity"/>
    <property type="evidence" value="ECO:0007669"/>
    <property type="project" value="TreeGrafter"/>
</dbReference>
<evidence type="ECO:0000256" key="15">
    <source>
        <dbReference type="RuleBase" id="RU003357"/>
    </source>
</evidence>
<keyword evidence="4 14" id="KW-1134">Transmembrane beta strand</keyword>
<dbReference type="STRING" id="477680.SAMN05421788_101377"/>
<dbReference type="GO" id="GO:0015891">
    <property type="term" value="P:siderophore transport"/>
    <property type="evidence" value="ECO:0007669"/>
    <property type="project" value="InterPro"/>
</dbReference>
<sequence length="779" mass="85661">MKQFLLLSLLLLLQPLAHSQNQPIAIKGQVQSSDGKPLPAISVQIEGTPYGTLTDDRGFFSFKKLKPGKHVLKLSAVGLEAQEQTVEVTAGQTVEMNFVTRETALELGQVIVNAQKNRYARKSSESVARIPLKNLENAQVYATITSQLIKDQVLVDYRDAFRNVSGVNSLEQISNGRTSAFIRGFRTGNYMRNGVVASQLTATEIANLDRIEVIKGPSGTLFGSSYISYGGVVNRITKKPFDSAQTTISYTGGSYALSRIAVDVNAPLNKEKTALFRVNAAKHYTGSFQETGYQSNYFIAPSFSYKVNDKLTFFADMEAYSNQGTNTGIGFSPKAGIGMTGYQDLNKIYNRNYGSNDLVSNLKGYTFYTKAEYSINNNWSLSAVYNYAGVDATNQYQFLPSFKNADTIYRGIQRYSHNYYNQNAQVNLNGDVIVAGIRNRLVLGVDVNDAVTNPTYLKNITFDSVSIMGVTPYISMDKVQQMFSQKSFTSASKSKITYYGAYFSDVINILENLNVMIGGRLDKVDSRGTTNLLTGATAAAFTRTTFSPKAGVVYQLIKDKVSLFGNYLNGYTYSASVDKNGNHFNPEQANQLEGGVKTELMNGRLSVTANYYHIKVKDKLRSDPTVAASTGFQVQDGAQVSKGVELDIAAHPVNGLNIMAGYAYNDNQFTSGNPSIVGKIASHAPKHMANAFVNYRQPKGKLKGLGLGAGVNYNSISYYDDANTFTVPEFVVFNGVLSYDVQNWTLGLRVDNLTNQKYWGPWGNPQLPRNFAASVSFKF</sequence>
<organism evidence="19 20">
    <name type="scientific">Filimonas lacunae</name>
    <dbReference type="NCBI Taxonomy" id="477680"/>
    <lineage>
        <taxon>Bacteria</taxon>
        <taxon>Pseudomonadati</taxon>
        <taxon>Bacteroidota</taxon>
        <taxon>Chitinophagia</taxon>
        <taxon>Chitinophagales</taxon>
        <taxon>Chitinophagaceae</taxon>
        <taxon>Filimonas</taxon>
    </lineage>
</organism>
<protein>
    <submittedName>
        <fullName evidence="19">Iron complex outermembrane recepter protein</fullName>
    </submittedName>
</protein>
<feature type="signal peptide" evidence="16">
    <location>
        <begin position="1"/>
        <end position="19"/>
    </location>
</feature>
<evidence type="ECO:0000256" key="1">
    <source>
        <dbReference type="ARBA" id="ARBA00004571"/>
    </source>
</evidence>
<dbReference type="SUPFAM" id="SSF49464">
    <property type="entry name" value="Carboxypeptidase regulatory domain-like"/>
    <property type="match status" value="1"/>
</dbReference>
<keyword evidence="7 16" id="KW-0732">Signal</keyword>
<comment type="subcellular location">
    <subcellularLocation>
        <location evidence="1 14">Cell outer membrane</location>
        <topology evidence="1 14">Multi-pass membrane protein</topology>
    </subcellularLocation>
</comment>
<dbReference type="NCBIfam" id="TIGR01783">
    <property type="entry name" value="TonB-siderophor"/>
    <property type="match status" value="1"/>
</dbReference>
<keyword evidence="10 15" id="KW-0798">TonB box</keyword>
<dbReference type="InterPro" id="IPR010105">
    <property type="entry name" value="TonB_sidphr_rcpt"/>
</dbReference>
<dbReference type="PANTHER" id="PTHR32552">
    <property type="entry name" value="FERRICHROME IRON RECEPTOR-RELATED"/>
    <property type="match status" value="1"/>
</dbReference>
<dbReference type="GO" id="GO:0009279">
    <property type="term" value="C:cell outer membrane"/>
    <property type="evidence" value="ECO:0007669"/>
    <property type="project" value="UniProtKB-SubCell"/>
</dbReference>
<evidence type="ECO:0000256" key="16">
    <source>
        <dbReference type="SAM" id="SignalP"/>
    </source>
</evidence>
<dbReference type="AlphaFoldDB" id="A0A173MN82"/>
<comment type="similarity">
    <text evidence="2 14 15">Belongs to the TonB-dependent receptor family.</text>
</comment>
<evidence type="ECO:0000256" key="12">
    <source>
        <dbReference type="ARBA" id="ARBA00023170"/>
    </source>
</evidence>
<gene>
    <name evidence="19" type="ORF">SAMN05421788_101377</name>
</gene>
<evidence type="ECO:0000256" key="14">
    <source>
        <dbReference type="PROSITE-ProRule" id="PRU01360"/>
    </source>
</evidence>
<dbReference type="Gene3D" id="2.40.170.20">
    <property type="entry name" value="TonB-dependent receptor, beta-barrel domain"/>
    <property type="match status" value="1"/>
</dbReference>
<keyword evidence="13 14" id="KW-0998">Cell outer membrane</keyword>
<reference evidence="20" key="1">
    <citation type="submission" date="2017-01" db="EMBL/GenBank/DDBJ databases">
        <authorList>
            <person name="Varghese N."/>
            <person name="Submissions S."/>
        </authorList>
    </citation>
    <scope>NUCLEOTIDE SEQUENCE [LARGE SCALE GENOMIC DNA]</scope>
    <source>
        <strain evidence="20">DSM 21054</strain>
    </source>
</reference>
<evidence type="ECO:0000256" key="7">
    <source>
        <dbReference type="ARBA" id="ARBA00022729"/>
    </source>
</evidence>
<keyword evidence="20" id="KW-1185">Reference proteome</keyword>
<evidence type="ECO:0000256" key="11">
    <source>
        <dbReference type="ARBA" id="ARBA00023136"/>
    </source>
</evidence>
<evidence type="ECO:0000256" key="3">
    <source>
        <dbReference type="ARBA" id="ARBA00022448"/>
    </source>
</evidence>
<feature type="chain" id="PRO_5030023211" evidence="16">
    <location>
        <begin position="20"/>
        <end position="779"/>
    </location>
</feature>
<dbReference type="Pfam" id="PF13715">
    <property type="entry name" value="CarbopepD_reg_2"/>
    <property type="match status" value="1"/>
</dbReference>